<evidence type="ECO:0000259" key="3">
    <source>
        <dbReference type="PROSITE" id="PS50067"/>
    </source>
</evidence>
<dbReference type="GO" id="GO:0005524">
    <property type="term" value="F:ATP binding"/>
    <property type="evidence" value="ECO:0007669"/>
    <property type="project" value="InterPro"/>
</dbReference>
<accession>A0A392N5U7</accession>
<dbReference type="PROSITE" id="PS50067">
    <property type="entry name" value="KINESIN_MOTOR_2"/>
    <property type="match status" value="1"/>
</dbReference>
<proteinExistence type="inferred from homology"/>
<dbReference type="GO" id="GO:0007018">
    <property type="term" value="P:microtubule-based movement"/>
    <property type="evidence" value="ECO:0007669"/>
    <property type="project" value="InterPro"/>
</dbReference>
<organism evidence="4 5">
    <name type="scientific">Trifolium medium</name>
    <dbReference type="NCBI Taxonomy" id="97028"/>
    <lineage>
        <taxon>Eukaryota</taxon>
        <taxon>Viridiplantae</taxon>
        <taxon>Streptophyta</taxon>
        <taxon>Embryophyta</taxon>
        <taxon>Tracheophyta</taxon>
        <taxon>Spermatophyta</taxon>
        <taxon>Magnoliopsida</taxon>
        <taxon>eudicotyledons</taxon>
        <taxon>Gunneridae</taxon>
        <taxon>Pentapetalae</taxon>
        <taxon>rosids</taxon>
        <taxon>fabids</taxon>
        <taxon>Fabales</taxon>
        <taxon>Fabaceae</taxon>
        <taxon>Papilionoideae</taxon>
        <taxon>50 kb inversion clade</taxon>
        <taxon>NPAAA clade</taxon>
        <taxon>Hologalegina</taxon>
        <taxon>IRL clade</taxon>
        <taxon>Trifolieae</taxon>
        <taxon>Trifolium</taxon>
    </lineage>
</organism>
<comment type="caution">
    <text evidence="4">The sequence shown here is derived from an EMBL/GenBank/DDBJ whole genome shotgun (WGS) entry which is preliminary data.</text>
</comment>
<dbReference type="InterPro" id="IPR027417">
    <property type="entry name" value="P-loop_NTPase"/>
</dbReference>
<dbReference type="GO" id="GO:0008017">
    <property type="term" value="F:microtubule binding"/>
    <property type="evidence" value="ECO:0007669"/>
    <property type="project" value="InterPro"/>
</dbReference>
<reference evidence="4 5" key="1">
    <citation type="journal article" date="2018" name="Front. Plant Sci.">
        <title>Red Clover (Trifolium pratense) and Zigzag Clover (T. medium) - A Picture of Genomic Similarities and Differences.</title>
        <authorList>
            <person name="Dluhosova J."/>
            <person name="Istvanek J."/>
            <person name="Nedelnik J."/>
            <person name="Repkova J."/>
        </authorList>
    </citation>
    <scope>NUCLEOTIDE SEQUENCE [LARGE SCALE GENOMIC DNA]</scope>
    <source>
        <strain evidence="5">cv. 10/8</strain>
        <tissue evidence="4">Leaf</tissue>
    </source>
</reference>
<keyword evidence="1" id="KW-0505">Motor protein</keyword>
<dbReference type="PANTHER" id="PTHR47968:SF39">
    <property type="entry name" value="KINESIN-LIKE PROTEIN KIN-7B"/>
    <property type="match status" value="1"/>
</dbReference>
<name>A0A392N5U7_9FABA</name>
<feature type="non-terminal residue" evidence="4">
    <location>
        <position position="1"/>
    </location>
</feature>
<dbReference type="InterPro" id="IPR027640">
    <property type="entry name" value="Kinesin-like_fam"/>
</dbReference>
<dbReference type="PANTHER" id="PTHR47968">
    <property type="entry name" value="CENTROMERE PROTEIN E"/>
    <property type="match status" value="1"/>
</dbReference>
<dbReference type="InterPro" id="IPR036961">
    <property type="entry name" value="Kinesin_motor_dom_sf"/>
</dbReference>
<dbReference type="SUPFAM" id="SSF52540">
    <property type="entry name" value="P-loop containing nucleoside triphosphate hydrolases"/>
    <property type="match status" value="1"/>
</dbReference>
<dbReference type="Gene3D" id="3.40.850.10">
    <property type="entry name" value="Kinesin motor domain"/>
    <property type="match status" value="1"/>
</dbReference>
<comment type="caution">
    <text evidence="2">Lacks conserved residue(s) required for the propagation of feature annotation.</text>
</comment>
<dbReference type="Pfam" id="PF00225">
    <property type="entry name" value="Kinesin"/>
    <property type="match status" value="1"/>
</dbReference>
<evidence type="ECO:0000313" key="4">
    <source>
        <dbReference type="EMBL" id="MCH94358.1"/>
    </source>
</evidence>
<dbReference type="EMBL" id="LXQA010027133">
    <property type="protein sequence ID" value="MCH94358.1"/>
    <property type="molecule type" value="Genomic_DNA"/>
</dbReference>
<protein>
    <submittedName>
        <fullName evidence="4">Kinesin-like protein NACK2-like</fullName>
    </submittedName>
</protein>
<dbReference type="AlphaFoldDB" id="A0A392N5U7"/>
<dbReference type="InterPro" id="IPR001752">
    <property type="entry name" value="Kinesin_motor_dom"/>
</dbReference>
<evidence type="ECO:0000313" key="5">
    <source>
        <dbReference type="Proteomes" id="UP000265520"/>
    </source>
</evidence>
<feature type="domain" description="Kinesin motor" evidence="3">
    <location>
        <begin position="1"/>
        <end position="69"/>
    </location>
</feature>
<sequence length="69" mass="7817">SPAREFALKFSALEIYNETVVDLLNRELAPLCMLDEPEKGTIVDKLTEEIVKDNKHLQNLFGICEGIQL</sequence>
<dbReference type="Proteomes" id="UP000265520">
    <property type="component" value="Unassembled WGS sequence"/>
</dbReference>
<evidence type="ECO:0000256" key="2">
    <source>
        <dbReference type="PROSITE-ProRule" id="PRU00283"/>
    </source>
</evidence>
<dbReference type="GO" id="GO:0003777">
    <property type="term" value="F:microtubule motor activity"/>
    <property type="evidence" value="ECO:0007669"/>
    <property type="project" value="InterPro"/>
</dbReference>
<comment type="similarity">
    <text evidence="2">Belongs to the TRAFAC class myosin-kinesin ATPase superfamily. Kinesin family.</text>
</comment>
<keyword evidence="5" id="KW-1185">Reference proteome</keyword>
<gene>
    <name evidence="4" type="ORF">A2U01_0015316</name>
</gene>
<evidence type="ECO:0000256" key="1">
    <source>
        <dbReference type="ARBA" id="ARBA00023175"/>
    </source>
</evidence>